<dbReference type="Pfam" id="PF01302">
    <property type="entry name" value="CAP_GLY"/>
    <property type="match status" value="1"/>
</dbReference>
<accession>A0A8H3G0G9</accession>
<dbReference type="PROSITE" id="PS00845">
    <property type="entry name" value="CAP_GLY_1"/>
    <property type="match status" value="1"/>
</dbReference>
<evidence type="ECO:0000313" key="6">
    <source>
        <dbReference type="Proteomes" id="UP000664521"/>
    </source>
</evidence>
<dbReference type="InterPro" id="IPR050576">
    <property type="entry name" value="Cilia_flagella_integrity"/>
</dbReference>
<evidence type="ECO:0000313" key="5">
    <source>
        <dbReference type="EMBL" id="CAF9934332.1"/>
    </source>
</evidence>
<keyword evidence="6" id="KW-1185">Reference proteome</keyword>
<dbReference type="InterPro" id="IPR003591">
    <property type="entry name" value="Leu-rich_rpt_typical-subtyp"/>
</dbReference>
<dbReference type="SMART" id="SM00369">
    <property type="entry name" value="LRR_TYP"/>
    <property type="match status" value="2"/>
</dbReference>
<dbReference type="Gene3D" id="2.30.30.190">
    <property type="entry name" value="CAP Gly-rich-like domain"/>
    <property type="match status" value="1"/>
</dbReference>
<sequence length="578" mass="64471">MASEFYPGQRLSYSGALCTVRYIGEVQGTKGQWIGVEWDDPARGKHDGSHNGVKYFDCQIRNRDASGPSPTAGSFIRPTRPSDESYGFLDALRRKYASSDVDGSKGKEAIRISGKTVEEVGFEKINRQLASLHELRIVILDGLRVHGILPRRDISYDEYWTREVENLEQLDLKIQELDLSRNLIEDFREVQGIVRALKSLKVLKLNGNRFQISPDNEDGLIDFRRVKELCLDETYLSMATIESLVQQSCLTSLSLASNNLCTPFRGSESLSLLYLNLASNEYTALAGLSGLPTTFPSLQTLSLRSNPLSSLAFDQAFTNVSTLDVSSTLLPSFHALLPIQTSFPRLESLLTTQTPLQSLPASNLHTIARIRTLTSLNHSRISPQERTNAELYYLTSIGSELSSVPETSESTILHHHPRYPELCSIHGAPTIKRQHAPSNEPKPGTLAARLTNFTFYLQSLDATDPLSLANNRGVDQTPVTKRIEKRLPRTVGIYALKGIVGRLFDLRPMGLRLVWETGEWDPVPGLGGGDWGGSEDEDENDKRDASKWAQREIELVDGTRDVGFWIDGREATVRVELR</sequence>
<dbReference type="PANTHER" id="PTHR45973">
    <property type="entry name" value="PROTEIN PHOSPHATASE 1 REGULATORY SUBUNIT SDS22-RELATED"/>
    <property type="match status" value="1"/>
</dbReference>
<dbReference type="PANTHER" id="PTHR45973:SF35">
    <property type="entry name" value="LEUCINE-RICH REPEAT-CONTAINING PROTEIN 43"/>
    <property type="match status" value="1"/>
</dbReference>
<dbReference type="Gene3D" id="3.80.10.10">
    <property type="entry name" value="Ribonuclease Inhibitor"/>
    <property type="match status" value="2"/>
</dbReference>
<proteinExistence type="predicted"/>
<comment type="caution">
    <text evidence="5">The sequence shown here is derived from an EMBL/GenBank/DDBJ whole genome shotgun (WGS) entry which is preliminary data.</text>
</comment>
<dbReference type="Proteomes" id="UP000664521">
    <property type="component" value="Unassembled WGS sequence"/>
</dbReference>
<dbReference type="InterPro" id="IPR000938">
    <property type="entry name" value="CAP-Gly_domain"/>
</dbReference>
<evidence type="ECO:0000256" key="1">
    <source>
        <dbReference type="ARBA" id="ARBA00022614"/>
    </source>
</evidence>
<dbReference type="SUPFAM" id="SSF52058">
    <property type="entry name" value="L domain-like"/>
    <property type="match status" value="1"/>
</dbReference>
<dbReference type="SMART" id="SM01052">
    <property type="entry name" value="CAP_GLY"/>
    <property type="match status" value="1"/>
</dbReference>
<keyword evidence="1" id="KW-0433">Leucine-rich repeat</keyword>
<organism evidence="5 6">
    <name type="scientific">Heterodermia speciosa</name>
    <dbReference type="NCBI Taxonomy" id="116794"/>
    <lineage>
        <taxon>Eukaryota</taxon>
        <taxon>Fungi</taxon>
        <taxon>Dikarya</taxon>
        <taxon>Ascomycota</taxon>
        <taxon>Pezizomycotina</taxon>
        <taxon>Lecanoromycetes</taxon>
        <taxon>OSLEUM clade</taxon>
        <taxon>Lecanoromycetidae</taxon>
        <taxon>Caliciales</taxon>
        <taxon>Physciaceae</taxon>
        <taxon>Heterodermia</taxon>
    </lineage>
</organism>
<dbReference type="PROSITE" id="PS50245">
    <property type="entry name" value="CAP_GLY_2"/>
    <property type="match status" value="1"/>
</dbReference>
<protein>
    <recommendedName>
        <fullName evidence="4">CAP-Gly domain-containing protein</fullName>
    </recommendedName>
</protein>
<reference evidence="5" key="1">
    <citation type="submission" date="2021-03" db="EMBL/GenBank/DDBJ databases">
        <authorList>
            <person name="Tagirdzhanova G."/>
        </authorList>
    </citation>
    <scope>NUCLEOTIDE SEQUENCE</scope>
</reference>
<dbReference type="SUPFAM" id="SSF74924">
    <property type="entry name" value="Cap-Gly domain"/>
    <property type="match status" value="1"/>
</dbReference>
<gene>
    <name evidence="5" type="ORF">HETSPECPRED_009187</name>
</gene>
<dbReference type="EMBL" id="CAJPDS010000074">
    <property type="protein sequence ID" value="CAF9934332.1"/>
    <property type="molecule type" value="Genomic_DNA"/>
</dbReference>
<name>A0A8H3G0G9_9LECA</name>
<dbReference type="AlphaFoldDB" id="A0A8H3G0G9"/>
<feature type="domain" description="CAP-Gly" evidence="4">
    <location>
        <begin position="24"/>
        <end position="77"/>
    </location>
</feature>
<feature type="region of interest" description="Disordered" evidence="3">
    <location>
        <begin position="524"/>
        <end position="548"/>
    </location>
</feature>
<dbReference type="InterPro" id="IPR036859">
    <property type="entry name" value="CAP-Gly_dom_sf"/>
</dbReference>
<keyword evidence="2" id="KW-0677">Repeat</keyword>
<evidence type="ECO:0000256" key="2">
    <source>
        <dbReference type="ARBA" id="ARBA00022737"/>
    </source>
</evidence>
<evidence type="ECO:0000256" key="3">
    <source>
        <dbReference type="SAM" id="MobiDB-lite"/>
    </source>
</evidence>
<dbReference type="OrthoDB" id="5273213at2759"/>
<evidence type="ECO:0000259" key="4">
    <source>
        <dbReference type="PROSITE" id="PS50245"/>
    </source>
</evidence>
<dbReference type="InterPro" id="IPR032675">
    <property type="entry name" value="LRR_dom_sf"/>
</dbReference>